<feature type="transmembrane region" description="Helical" evidence="1">
    <location>
        <begin position="15"/>
        <end position="33"/>
    </location>
</feature>
<name>A0A0X8JGS0_ACTRD</name>
<gene>
    <name evidence="2" type="ORF">AXF14_08255</name>
</gene>
<keyword evidence="1" id="KW-0812">Transmembrane</keyword>
<keyword evidence="1" id="KW-0472">Membrane</keyword>
<evidence type="ECO:0000313" key="3">
    <source>
        <dbReference type="Proteomes" id="UP000065220"/>
    </source>
</evidence>
<evidence type="ECO:0000256" key="1">
    <source>
        <dbReference type="SAM" id="Phobius"/>
    </source>
</evidence>
<accession>A0A0X8JGS0</accession>
<evidence type="ECO:0000313" key="2">
    <source>
        <dbReference type="EMBL" id="AMD88515.1"/>
    </source>
</evidence>
<proteinExistence type="predicted"/>
<dbReference type="EMBL" id="CP014228">
    <property type="protein sequence ID" value="AMD88515.1"/>
    <property type="molecule type" value="Genomic_DNA"/>
</dbReference>
<dbReference type="AlphaFoldDB" id="A0A0X8JGS0"/>
<protein>
    <submittedName>
        <fullName evidence="2">Peptidase T4</fullName>
    </submittedName>
</protein>
<keyword evidence="1" id="KW-1133">Transmembrane helix</keyword>
<dbReference type="Proteomes" id="UP000065220">
    <property type="component" value="Chromosome"/>
</dbReference>
<organism evidence="2 3">
    <name type="scientific">Actinomyces radicidentis</name>
    <dbReference type="NCBI Taxonomy" id="111015"/>
    <lineage>
        <taxon>Bacteria</taxon>
        <taxon>Bacillati</taxon>
        <taxon>Actinomycetota</taxon>
        <taxon>Actinomycetes</taxon>
        <taxon>Actinomycetales</taxon>
        <taxon>Actinomycetaceae</taxon>
        <taxon>Actinomyces</taxon>
    </lineage>
</organism>
<dbReference type="KEGG" id="ard:AXF14_08255"/>
<dbReference type="OrthoDB" id="3259997at2"/>
<sequence>MLRLRDEAGNAPVEFIGWVLVLVAPVLYLLVTLSQVQATSFAVASAADAAARVLAVETGDAAQAHARTAVALALEDQHVDVDPTAALTTSCTAAGCDEGVVVRVEAGVDLPGLASLGLGRDVVVLDASRRVTLAGADQ</sequence>
<keyword evidence="3" id="KW-1185">Reference proteome</keyword>
<dbReference type="STRING" id="111015.AXF14_08255"/>
<reference evidence="3" key="1">
    <citation type="submission" date="2016-02" db="EMBL/GenBank/DDBJ databases">
        <authorList>
            <person name="Holder M.E."/>
            <person name="Ajami N.J."/>
            <person name="Petrosino J.F."/>
        </authorList>
    </citation>
    <scope>NUCLEOTIDE SEQUENCE [LARGE SCALE GENOMIC DNA]</scope>
    <source>
        <strain evidence="3">CCUG 36733</strain>
    </source>
</reference>